<dbReference type="OrthoDB" id="925122at2759"/>
<keyword evidence="1" id="KW-1133">Transmembrane helix</keyword>
<organism evidence="2 3">
    <name type="scientific">Striga hermonthica</name>
    <name type="common">Purple witchweed</name>
    <name type="synonym">Buchnera hermonthica</name>
    <dbReference type="NCBI Taxonomy" id="68872"/>
    <lineage>
        <taxon>Eukaryota</taxon>
        <taxon>Viridiplantae</taxon>
        <taxon>Streptophyta</taxon>
        <taxon>Embryophyta</taxon>
        <taxon>Tracheophyta</taxon>
        <taxon>Spermatophyta</taxon>
        <taxon>Magnoliopsida</taxon>
        <taxon>eudicotyledons</taxon>
        <taxon>Gunneridae</taxon>
        <taxon>Pentapetalae</taxon>
        <taxon>asterids</taxon>
        <taxon>lamiids</taxon>
        <taxon>Lamiales</taxon>
        <taxon>Orobanchaceae</taxon>
        <taxon>Buchnereae</taxon>
        <taxon>Striga</taxon>
    </lineage>
</organism>
<gene>
    <name evidence="2" type="ORF">SHERM_25652</name>
</gene>
<proteinExistence type="predicted"/>
<evidence type="ECO:0000313" key="2">
    <source>
        <dbReference type="EMBL" id="CAA0830192.1"/>
    </source>
</evidence>
<accession>A0A9N7NG80</accession>
<sequence>LKVGVQYQGPDYIKKIEGVRNMLSTKHIDAFLDVLSRRLCSGVKLKSGVSVSTINIQDSTLFGLLSNQWKVLHPDDPQCTQSYPDVTNYESWNVLMFVVLLFVGDILGIQIP</sequence>
<evidence type="ECO:0000256" key="1">
    <source>
        <dbReference type="SAM" id="Phobius"/>
    </source>
</evidence>
<evidence type="ECO:0000313" key="3">
    <source>
        <dbReference type="Proteomes" id="UP001153555"/>
    </source>
</evidence>
<feature type="non-terminal residue" evidence="2">
    <location>
        <position position="1"/>
    </location>
</feature>
<keyword evidence="1" id="KW-0472">Membrane</keyword>
<protein>
    <submittedName>
        <fullName evidence="2">Uncharacterized protein</fullName>
    </submittedName>
</protein>
<dbReference type="EMBL" id="CACSLK010027813">
    <property type="protein sequence ID" value="CAA0830192.1"/>
    <property type="molecule type" value="Genomic_DNA"/>
</dbReference>
<keyword evidence="1" id="KW-0812">Transmembrane</keyword>
<feature type="non-terminal residue" evidence="2">
    <location>
        <position position="112"/>
    </location>
</feature>
<keyword evidence="3" id="KW-1185">Reference proteome</keyword>
<comment type="caution">
    <text evidence="2">The sequence shown here is derived from an EMBL/GenBank/DDBJ whole genome shotgun (WGS) entry which is preliminary data.</text>
</comment>
<reference evidence="2" key="1">
    <citation type="submission" date="2019-12" db="EMBL/GenBank/DDBJ databases">
        <authorList>
            <person name="Scholes J."/>
        </authorList>
    </citation>
    <scope>NUCLEOTIDE SEQUENCE</scope>
</reference>
<dbReference type="AlphaFoldDB" id="A0A9N7NG80"/>
<feature type="transmembrane region" description="Helical" evidence="1">
    <location>
        <begin position="92"/>
        <end position="111"/>
    </location>
</feature>
<name>A0A9N7NG80_STRHE</name>
<dbReference type="Proteomes" id="UP001153555">
    <property type="component" value="Unassembled WGS sequence"/>
</dbReference>